<sequence length="572" mass="66339">MAASYAFSAPSSHWISRTIVPPIREKKPALFRLRASNQKWGKNQNIDATFNPLKYHQDQLNDQLCMKHAKKLMHVRHMLEAEKEDPLKDLTLIDAIQRLGIDHHFQEEIEAALWRQYVSHKNFFDQSQALDEISLCFRLLRQQGYHVPQGVFKNFKDEKGNLAVNYGKDHTRALMGLYEAAQLSIQGEDILDDAEEFSSQVLNAGMKYLDDNNARIVKNTLRHPYRKSLYRFKPNNLMESQVIEGINGWDTSLQELSYADFYMAQGIHRQDLLQITKWWKDLGLAMELKQARDQPLKWYTWSMVMLKDLTLSDERVDLTKSISFIYIIDDIFDIYGKPEELTLFTEAVNRWNLAAVEQLPDYMKNCFRALYDITNEIGLKIYKKHGFDPTESLRKTWASLCNAFLVESRWFASGSEELPKADEYLRNGKVSSGVYIMLVHALFLLGFGPKGSSITLDDASGIISSVAAILRLWDDLGSAKDEDQNGNDGSYMDYYIKENGVTVEFAKEQVFTLISEEWKRLNMEFLRLNRFSSSFQRAALNLARMVPLMYSYDDNQRLPDLDEYIESILFDQ</sequence>
<keyword evidence="2" id="KW-0479">Metal-binding</keyword>
<evidence type="ECO:0000256" key="2">
    <source>
        <dbReference type="ARBA" id="ARBA00022723"/>
    </source>
</evidence>
<dbReference type="GO" id="GO:0016829">
    <property type="term" value="F:lyase activity"/>
    <property type="evidence" value="ECO:0007669"/>
    <property type="project" value="UniProtKB-KW"/>
</dbReference>
<reference evidence="7 8" key="1">
    <citation type="submission" date="2024-11" db="EMBL/GenBank/DDBJ databases">
        <title>A near-complete genome assembly of Cinchona calisaya.</title>
        <authorList>
            <person name="Lian D.C."/>
            <person name="Zhao X.W."/>
            <person name="Wei L."/>
        </authorList>
    </citation>
    <scope>NUCLEOTIDE SEQUENCE [LARGE SCALE GENOMIC DNA]</scope>
    <source>
        <tissue evidence="7">Nenye</tissue>
    </source>
</reference>
<dbReference type="SFLD" id="SFLDS00005">
    <property type="entry name" value="Isoprenoid_Synthase_Type_I"/>
    <property type="match status" value="1"/>
</dbReference>
<accession>A0ABD2ZK57</accession>
<dbReference type="InterPro" id="IPR008930">
    <property type="entry name" value="Terpenoid_cyclase/PrenylTrfase"/>
</dbReference>
<feature type="domain" description="Terpene synthase N-terminal" evidence="5">
    <location>
        <begin position="61"/>
        <end position="208"/>
    </location>
</feature>
<name>A0ABD2ZK57_9GENT</name>
<dbReference type="SUPFAM" id="SSF48576">
    <property type="entry name" value="Terpenoid synthases"/>
    <property type="match status" value="1"/>
</dbReference>
<dbReference type="GO" id="GO:0046872">
    <property type="term" value="F:metal ion binding"/>
    <property type="evidence" value="ECO:0007669"/>
    <property type="project" value="UniProtKB-KW"/>
</dbReference>
<dbReference type="InterPro" id="IPR001906">
    <property type="entry name" value="Terpene_synth_N"/>
</dbReference>
<dbReference type="InterPro" id="IPR008949">
    <property type="entry name" value="Isoprenoid_synthase_dom_sf"/>
</dbReference>
<dbReference type="EMBL" id="JBJUIK010000008">
    <property type="protein sequence ID" value="KAL3519579.1"/>
    <property type="molecule type" value="Genomic_DNA"/>
</dbReference>
<dbReference type="PANTHER" id="PTHR31225:SF0">
    <property type="entry name" value="S-(+)-LINALOOL SYNTHASE, CHLOROPLASTIC"/>
    <property type="match status" value="1"/>
</dbReference>
<dbReference type="AlphaFoldDB" id="A0ABD2ZK57"/>
<dbReference type="SUPFAM" id="SSF48239">
    <property type="entry name" value="Terpenoid cyclases/Protein prenyltransferases"/>
    <property type="match status" value="1"/>
</dbReference>
<comment type="cofactor">
    <cofactor evidence="1">
        <name>Mg(2+)</name>
        <dbReference type="ChEBI" id="CHEBI:18420"/>
    </cofactor>
</comment>
<evidence type="ECO:0000256" key="3">
    <source>
        <dbReference type="ARBA" id="ARBA00022842"/>
    </source>
</evidence>
<evidence type="ECO:0000256" key="1">
    <source>
        <dbReference type="ARBA" id="ARBA00001946"/>
    </source>
</evidence>
<dbReference type="SFLD" id="SFLDG01019">
    <property type="entry name" value="Terpene_Cyclase_Like_1_C_Termi"/>
    <property type="match status" value="1"/>
</dbReference>
<dbReference type="InterPro" id="IPR050148">
    <property type="entry name" value="Terpene_synthase-like"/>
</dbReference>
<keyword evidence="8" id="KW-1185">Reference proteome</keyword>
<organism evidence="7 8">
    <name type="scientific">Cinchona calisaya</name>
    <dbReference type="NCBI Taxonomy" id="153742"/>
    <lineage>
        <taxon>Eukaryota</taxon>
        <taxon>Viridiplantae</taxon>
        <taxon>Streptophyta</taxon>
        <taxon>Embryophyta</taxon>
        <taxon>Tracheophyta</taxon>
        <taxon>Spermatophyta</taxon>
        <taxon>Magnoliopsida</taxon>
        <taxon>eudicotyledons</taxon>
        <taxon>Gunneridae</taxon>
        <taxon>Pentapetalae</taxon>
        <taxon>asterids</taxon>
        <taxon>lamiids</taxon>
        <taxon>Gentianales</taxon>
        <taxon>Rubiaceae</taxon>
        <taxon>Cinchonoideae</taxon>
        <taxon>Cinchoneae</taxon>
        <taxon>Cinchona</taxon>
    </lineage>
</organism>
<comment type="caution">
    <text evidence="7">The sequence shown here is derived from an EMBL/GenBank/DDBJ whole genome shotgun (WGS) entry which is preliminary data.</text>
</comment>
<evidence type="ECO:0000259" key="6">
    <source>
        <dbReference type="Pfam" id="PF03936"/>
    </source>
</evidence>
<evidence type="ECO:0000259" key="5">
    <source>
        <dbReference type="Pfam" id="PF01397"/>
    </source>
</evidence>
<dbReference type="InterPro" id="IPR034741">
    <property type="entry name" value="Terpene_cyclase-like_1_C"/>
</dbReference>
<dbReference type="Gene3D" id="1.10.600.10">
    <property type="entry name" value="Farnesyl Diphosphate Synthase"/>
    <property type="match status" value="1"/>
</dbReference>
<keyword evidence="3" id="KW-0460">Magnesium</keyword>
<feature type="domain" description="Terpene synthase metal-binding" evidence="6">
    <location>
        <begin position="280"/>
        <end position="519"/>
    </location>
</feature>
<gene>
    <name evidence="7" type="ORF">ACH5RR_017728</name>
</gene>
<evidence type="ECO:0000313" key="8">
    <source>
        <dbReference type="Proteomes" id="UP001630127"/>
    </source>
</evidence>
<evidence type="ECO:0000313" key="7">
    <source>
        <dbReference type="EMBL" id="KAL3519579.1"/>
    </source>
</evidence>
<dbReference type="Pfam" id="PF03936">
    <property type="entry name" value="Terpene_synth_C"/>
    <property type="match status" value="1"/>
</dbReference>
<dbReference type="Proteomes" id="UP001630127">
    <property type="component" value="Unassembled WGS sequence"/>
</dbReference>
<dbReference type="InterPro" id="IPR005630">
    <property type="entry name" value="Terpene_synthase_metal-bd"/>
</dbReference>
<evidence type="ECO:0000256" key="4">
    <source>
        <dbReference type="ARBA" id="ARBA00023239"/>
    </source>
</evidence>
<proteinExistence type="predicted"/>
<keyword evidence="4" id="KW-0456">Lyase</keyword>
<dbReference type="PANTHER" id="PTHR31225">
    <property type="entry name" value="OS04G0344100 PROTEIN-RELATED"/>
    <property type="match status" value="1"/>
</dbReference>
<protein>
    <submittedName>
        <fullName evidence="7">Uncharacterized protein</fullName>
    </submittedName>
</protein>
<dbReference type="Gene3D" id="1.50.10.130">
    <property type="entry name" value="Terpene synthase, N-terminal domain"/>
    <property type="match status" value="1"/>
</dbReference>
<dbReference type="InterPro" id="IPR036965">
    <property type="entry name" value="Terpene_synth_N_sf"/>
</dbReference>
<dbReference type="Pfam" id="PF01397">
    <property type="entry name" value="Terpene_synth"/>
    <property type="match status" value="1"/>
</dbReference>